<organism evidence="2 3">
    <name type="scientific">Paraphaeosphaeria minitans</name>
    <dbReference type="NCBI Taxonomy" id="565426"/>
    <lineage>
        <taxon>Eukaryota</taxon>
        <taxon>Fungi</taxon>
        <taxon>Dikarya</taxon>
        <taxon>Ascomycota</taxon>
        <taxon>Pezizomycotina</taxon>
        <taxon>Dothideomycetes</taxon>
        <taxon>Pleosporomycetidae</taxon>
        <taxon>Pleosporales</taxon>
        <taxon>Massarineae</taxon>
        <taxon>Didymosphaeriaceae</taxon>
        <taxon>Paraphaeosphaeria</taxon>
    </lineage>
</organism>
<sequence>MVMSQGGVMVATDLLFLPNDQRGLKVGIAIETQYNPLLAWDYHEETSRVPLPLMSFDGIFLRGALTIVGLACDGRQCGWGGSRAELPHPSHVGFGAFLNGASSRTGGRDSFLTCAGAHPPVLNLQLPASLLRGGLEELMQSPHYATNRHAGASRKPQWPFPRPDNGSSPLRAIDVRRPRPASGSRTAPPVTGRRLKGEFRRRRPGAGPKKQACQLRATPVGAAVRDAGGVIEPACQLPVEMCRKLVRIFDRRTYVIFNRNIRDPHIPLPVRAFRRAARILPAIGTCHRVTEHGCALPNCQPRAVPLVKRLHIAAPAVQHLLERASEQCSPTGRSMMRPSHQSCSPSARTTIRTWLPLPSAGQSALEDEYGPTFGCVVTVALSRICVLTGTPDRPLLVFLVFYSRPPSSLFCLAHSYTTNAPHTPHTTHTQSSPLPPRLSDLLDTHKTL</sequence>
<dbReference type="AlphaFoldDB" id="A0A9P6GR75"/>
<evidence type="ECO:0000313" key="3">
    <source>
        <dbReference type="Proteomes" id="UP000756921"/>
    </source>
</evidence>
<gene>
    <name evidence="2" type="ORF">PMIN01_01659</name>
</gene>
<feature type="compositionally biased region" description="Low complexity" evidence="1">
    <location>
        <begin position="422"/>
        <end position="439"/>
    </location>
</feature>
<accession>A0A9P6GR75</accession>
<dbReference type="EMBL" id="WJXW01000002">
    <property type="protein sequence ID" value="KAF9739025.1"/>
    <property type="molecule type" value="Genomic_DNA"/>
</dbReference>
<evidence type="ECO:0000256" key="1">
    <source>
        <dbReference type="SAM" id="MobiDB-lite"/>
    </source>
</evidence>
<feature type="region of interest" description="Disordered" evidence="1">
    <location>
        <begin position="147"/>
        <end position="192"/>
    </location>
</feature>
<feature type="region of interest" description="Disordered" evidence="1">
    <location>
        <begin position="422"/>
        <end position="448"/>
    </location>
</feature>
<reference evidence="2" key="1">
    <citation type="journal article" date="2020" name="Mol. Plant Microbe Interact.">
        <title>Genome Sequence of the Biocontrol Agent Coniothyrium minitans strain Conio (IMI 134523).</title>
        <authorList>
            <person name="Patel D."/>
            <person name="Shittu T.A."/>
            <person name="Baroncelli R."/>
            <person name="Muthumeenakshi S."/>
            <person name="Osborne T.H."/>
            <person name="Janganan T.K."/>
            <person name="Sreenivasaprasad S."/>
        </authorList>
    </citation>
    <scope>NUCLEOTIDE SEQUENCE</scope>
    <source>
        <strain evidence="2">Conio</strain>
    </source>
</reference>
<evidence type="ECO:0000313" key="2">
    <source>
        <dbReference type="EMBL" id="KAF9739025.1"/>
    </source>
</evidence>
<comment type="caution">
    <text evidence="2">The sequence shown here is derived from an EMBL/GenBank/DDBJ whole genome shotgun (WGS) entry which is preliminary data.</text>
</comment>
<proteinExistence type="predicted"/>
<dbReference type="Proteomes" id="UP000756921">
    <property type="component" value="Unassembled WGS sequence"/>
</dbReference>
<protein>
    <submittedName>
        <fullName evidence="2">Uncharacterized protein</fullName>
    </submittedName>
</protein>
<keyword evidence="3" id="KW-1185">Reference proteome</keyword>
<name>A0A9P6GR75_9PLEO</name>